<proteinExistence type="predicted"/>
<organism evidence="1 2">
    <name type="scientific">Vibrio vulnificus</name>
    <dbReference type="NCBI Taxonomy" id="672"/>
    <lineage>
        <taxon>Bacteria</taxon>
        <taxon>Pseudomonadati</taxon>
        <taxon>Pseudomonadota</taxon>
        <taxon>Gammaproteobacteria</taxon>
        <taxon>Vibrionales</taxon>
        <taxon>Vibrionaceae</taxon>
        <taxon>Vibrio</taxon>
    </lineage>
</organism>
<evidence type="ECO:0000313" key="1">
    <source>
        <dbReference type="EMBL" id="POB45522.1"/>
    </source>
</evidence>
<comment type="caution">
    <text evidence="1">The sequence shown here is derived from an EMBL/GenBank/DDBJ whole genome shotgun (WGS) entry which is preliminary data.</text>
</comment>
<reference evidence="1 2" key="1">
    <citation type="journal article" date="2018" name="Front. Microbiol.">
        <title>Phylogeny of Vibrio vulnificus from the Analysis of the Core-Genome: Implications for Intra-Species Taxonomy.</title>
        <authorList>
            <person name="Roig F.J."/>
            <person name="Gonzalez-Candelas F."/>
            <person name="Sanjuan E."/>
            <person name="Fouz B."/>
            <person name="Feil E.J."/>
            <person name="Llorens C."/>
            <person name="Baker-Austin C."/>
            <person name="Oliver J.D."/>
            <person name="Danin-Poleg Y."/>
            <person name="Gibas C.J."/>
            <person name="Kashi Y."/>
            <person name="Gulig P.A."/>
            <person name="Morrison S.S."/>
            <person name="Amaro C."/>
        </authorList>
    </citation>
    <scope>NUCLEOTIDE SEQUENCE [LARGE SCALE GENOMIC DNA]</scope>
    <source>
        <strain evidence="1 2">CECT4608</strain>
    </source>
</reference>
<dbReference type="RefSeq" id="WP_011081552.1">
    <property type="nucleotide sequence ID" value="NZ_CBCSKP010000013.1"/>
</dbReference>
<dbReference type="Proteomes" id="UP000237466">
    <property type="component" value="Unassembled WGS sequence"/>
</dbReference>
<protein>
    <submittedName>
        <fullName evidence="1">Ribosome recycling factor</fullName>
    </submittedName>
</protein>
<dbReference type="Pfam" id="PF12614">
    <property type="entry name" value="RRF_GI"/>
    <property type="match status" value="1"/>
</dbReference>
<dbReference type="InterPro" id="IPR022253">
    <property type="entry name" value="Ribosome_recyc_fac_bac"/>
</dbReference>
<gene>
    <name evidence="1" type="ORF">CRN52_16230</name>
</gene>
<evidence type="ECO:0000313" key="2">
    <source>
        <dbReference type="Proteomes" id="UP000237466"/>
    </source>
</evidence>
<dbReference type="EMBL" id="PDGH01000113">
    <property type="protein sequence ID" value="POB45522.1"/>
    <property type="molecule type" value="Genomic_DNA"/>
</dbReference>
<name>A0A2S3R023_VIBVL</name>
<dbReference type="AlphaFoldDB" id="A0A2S3R023"/>
<sequence length="135" mass="15126">MKAKPVNEQLVVIALPSLIHRIGGETTKHLKSVAADHGCELKRVRRSRHWQIAGEALALQAFYDQVRRLEENSASYLVKKMQLALASHSEKLEPLEDKLQRLVMENPAITLAELMSQTHCSLSQARSARFSAEGL</sequence>
<accession>A0A2S3R023</accession>